<dbReference type="GO" id="GO:0006508">
    <property type="term" value="P:proteolysis"/>
    <property type="evidence" value="ECO:0007669"/>
    <property type="project" value="UniProtKB-KW"/>
</dbReference>
<evidence type="ECO:0000256" key="2">
    <source>
        <dbReference type="ARBA" id="ARBA00022670"/>
    </source>
</evidence>
<dbReference type="Pfam" id="PF02902">
    <property type="entry name" value="Peptidase_C48"/>
    <property type="match status" value="1"/>
</dbReference>
<keyword evidence="3" id="KW-0378">Hydrolase</keyword>
<dbReference type="KEGG" id="dcr:108203516"/>
<keyword evidence="6" id="KW-1185">Reference proteome</keyword>
<dbReference type="SUPFAM" id="SSF54001">
    <property type="entry name" value="Cysteine proteinases"/>
    <property type="match status" value="1"/>
</dbReference>
<proteinExistence type="inferred from homology"/>
<dbReference type="GO" id="GO:0008234">
    <property type="term" value="F:cysteine-type peptidase activity"/>
    <property type="evidence" value="ECO:0007669"/>
    <property type="project" value="InterPro"/>
</dbReference>
<reference evidence="5" key="1">
    <citation type="journal article" date="2016" name="Nat. Genet.">
        <title>A high-quality carrot genome assembly provides new insights into carotenoid accumulation and asterid genome evolution.</title>
        <authorList>
            <person name="Iorizzo M."/>
            <person name="Ellison S."/>
            <person name="Senalik D."/>
            <person name="Zeng P."/>
            <person name="Satapoomin P."/>
            <person name="Huang J."/>
            <person name="Bowman M."/>
            <person name="Iovene M."/>
            <person name="Sanseverino W."/>
            <person name="Cavagnaro P."/>
            <person name="Yildiz M."/>
            <person name="Macko-Podgorni A."/>
            <person name="Moranska E."/>
            <person name="Grzebelus E."/>
            <person name="Grzebelus D."/>
            <person name="Ashrafi H."/>
            <person name="Zheng Z."/>
            <person name="Cheng S."/>
            <person name="Spooner D."/>
            <person name="Van Deynze A."/>
            <person name="Simon P."/>
        </authorList>
    </citation>
    <scope>NUCLEOTIDE SEQUENCE</scope>
    <source>
        <tissue evidence="5">Leaf</tissue>
    </source>
</reference>
<evidence type="ECO:0000256" key="3">
    <source>
        <dbReference type="ARBA" id="ARBA00022801"/>
    </source>
</evidence>
<feature type="domain" description="Ubiquitin-like protease family profile" evidence="4">
    <location>
        <begin position="1"/>
        <end position="150"/>
    </location>
</feature>
<name>A0AAF0WMB0_DAUCS</name>
<dbReference type="Proteomes" id="UP000077755">
    <property type="component" value="Chromosome 3"/>
</dbReference>
<evidence type="ECO:0000256" key="1">
    <source>
        <dbReference type="ARBA" id="ARBA00005234"/>
    </source>
</evidence>
<accession>A0AAF0WMB0</accession>
<reference evidence="5" key="2">
    <citation type="submission" date="2022-03" db="EMBL/GenBank/DDBJ databases">
        <title>Draft title - Genomic analysis of global carrot germplasm unveils the trajectory of domestication and the origin of high carotenoid orange carrot.</title>
        <authorList>
            <person name="Iorizzo M."/>
            <person name="Ellison S."/>
            <person name="Senalik D."/>
            <person name="Macko-Podgorni A."/>
            <person name="Grzebelus D."/>
            <person name="Bostan H."/>
            <person name="Rolling W."/>
            <person name="Curaba J."/>
            <person name="Simon P."/>
        </authorList>
    </citation>
    <scope>NUCLEOTIDE SEQUENCE</scope>
    <source>
        <tissue evidence="5">Leaf</tissue>
    </source>
</reference>
<evidence type="ECO:0000313" key="6">
    <source>
        <dbReference type="Proteomes" id="UP000077755"/>
    </source>
</evidence>
<sequence>MAGSVICLYIHFLNDYVKKNKMSSMISFVDLCTIGATGCGTATQRSHALAARFKGARKGEHFLMPYNDVNHWTLSVVNPDAEIVYYMDPLKRRIANGEWVDVVDNAIKLYKEDLNKVVKKKILWENMAGVPVQTGTKDCGLFVMRYMKEIVHDKELEFVTKWMRRSKLVYTADEINEIRIDFAKYFMKRHAT</sequence>
<gene>
    <name evidence="5" type="ORF">DCAR_0311510</name>
</gene>
<protein>
    <recommendedName>
        <fullName evidence="4">Ubiquitin-like protease family profile domain-containing protein</fullName>
    </recommendedName>
</protein>
<dbReference type="AlphaFoldDB" id="A0AAF0WMB0"/>
<dbReference type="InterPro" id="IPR038765">
    <property type="entry name" value="Papain-like_cys_pep_sf"/>
</dbReference>
<dbReference type="PANTHER" id="PTHR33018">
    <property type="entry name" value="OS10G0338966 PROTEIN-RELATED"/>
    <property type="match status" value="1"/>
</dbReference>
<evidence type="ECO:0000259" key="4">
    <source>
        <dbReference type="PROSITE" id="PS50600"/>
    </source>
</evidence>
<organism evidence="5 6">
    <name type="scientific">Daucus carota subsp. sativus</name>
    <name type="common">Carrot</name>
    <dbReference type="NCBI Taxonomy" id="79200"/>
    <lineage>
        <taxon>Eukaryota</taxon>
        <taxon>Viridiplantae</taxon>
        <taxon>Streptophyta</taxon>
        <taxon>Embryophyta</taxon>
        <taxon>Tracheophyta</taxon>
        <taxon>Spermatophyta</taxon>
        <taxon>Magnoliopsida</taxon>
        <taxon>eudicotyledons</taxon>
        <taxon>Gunneridae</taxon>
        <taxon>Pentapetalae</taxon>
        <taxon>asterids</taxon>
        <taxon>campanulids</taxon>
        <taxon>Apiales</taxon>
        <taxon>Apiaceae</taxon>
        <taxon>Apioideae</taxon>
        <taxon>Scandiceae</taxon>
        <taxon>Daucinae</taxon>
        <taxon>Daucus</taxon>
        <taxon>Daucus sect. Daucus</taxon>
    </lineage>
</organism>
<evidence type="ECO:0000313" key="5">
    <source>
        <dbReference type="EMBL" id="WOG92247.1"/>
    </source>
</evidence>
<dbReference type="PROSITE" id="PS50600">
    <property type="entry name" value="ULP_PROTEASE"/>
    <property type="match status" value="1"/>
</dbReference>
<dbReference type="Gene3D" id="3.40.395.10">
    <property type="entry name" value="Adenoviral Proteinase, Chain A"/>
    <property type="match status" value="1"/>
</dbReference>
<dbReference type="PANTHER" id="PTHR33018:SF31">
    <property type="entry name" value="TRANSPOSASE, PTTA_EN_SPM, PLANT"/>
    <property type="match status" value="1"/>
</dbReference>
<comment type="similarity">
    <text evidence="1">Belongs to the peptidase C48 family.</text>
</comment>
<keyword evidence="2" id="KW-0645">Protease</keyword>
<dbReference type="InterPro" id="IPR003653">
    <property type="entry name" value="Peptidase_C48_C"/>
</dbReference>
<dbReference type="EMBL" id="CP093345">
    <property type="protein sequence ID" value="WOG92247.1"/>
    <property type="molecule type" value="Genomic_DNA"/>
</dbReference>